<keyword evidence="9" id="KW-1185">Reference proteome</keyword>
<dbReference type="InterPro" id="IPR023828">
    <property type="entry name" value="Peptidase_S8_Ser-AS"/>
</dbReference>
<evidence type="ECO:0000313" key="8">
    <source>
        <dbReference type="EMBL" id="PTL58459.1"/>
    </source>
</evidence>
<dbReference type="GO" id="GO:0004252">
    <property type="term" value="F:serine-type endopeptidase activity"/>
    <property type="evidence" value="ECO:0007669"/>
    <property type="project" value="UniProtKB-UniRule"/>
</dbReference>
<comment type="similarity">
    <text evidence="1 5">Belongs to the peptidase S8 family.</text>
</comment>
<feature type="signal peptide" evidence="6">
    <location>
        <begin position="1"/>
        <end position="36"/>
    </location>
</feature>
<keyword evidence="6" id="KW-0732">Signal</keyword>
<dbReference type="InterPro" id="IPR015500">
    <property type="entry name" value="Peptidase_S8_subtilisin-rel"/>
</dbReference>
<evidence type="ECO:0000256" key="6">
    <source>
        <dbReference type="SAM" id="SignalP"/>
    </source>
</evidence>
<dbReference type="PROSITE" id="PS00138">
    <property type="entry name" value="SUBTILASE_SER"/>
    <property type="match status" value="1"/>
</dbReference>
<dbReference type="GO" id="GO:0006508">
    <property type="term" value="P:proteolysis"/>
    <property type="evidence" value="ECO:0007669"/>
    <property type="project" value="UniProtKB-KW"/>
</dbReference>
<evidence type="ECO:0000256" key="4">
    <source>
        <dbReference type="ARBA" id="ARBA00022825"/>
    </source>
</evidence>
<gene>
    <name evidence="8" type="ORF">C7Y72_01720</name>
</gene>
<sequence>MPFPPRPSVPRARRLAVAAATLGAVALTGPVAGAHAVETVPGEIVVKEHPTGMLARAATRAQTAHRVIRVTDVDRALRAVRRRSSVVYAVPNVKARAAALVPNDPGRGTTAGGWQRVQWNFVGPFSVNAPEAWANLAAVKRSGGRGVTVAVLDTGVAYRAKGTYLKSPDLRTDQFVRGYDFVDRDPYPYDRNGHGTHVASTIAEATNNGIGLTGLAYGARIMPIRVLDDQGEGDASDIADGIRFAARRGAQVINLSLEFSSDVRAAQIPEMLDAIRYAHSKGAVVVGASGNEGHRAIAYPARASNVISVGATTEHGCLSDFSNVGAGLDLVAPGGGADAQLLDDPNCKDDAKPGRDIFQVTLQGRQRRSFGLPSDYEGTSMATPHVSATAALVIASGVLGPSPSPARIERHLKATATDLGAPGVDERYGHGLLNAAKATQPVLPQPAATPGT</sequence>
<evidence type="ECO:0000256" key="3">
    <source>
        <dbReference type="ARBA" id="ARBA00022801"/>
    </source>
</evidence>
<dbReference type="PANTHER" id="PTHR43806">
    <property type="entry name" value="PEPTIDASE S8"/>
    <property type="match status" value="1"/>
</dbReference>
<feature type="active site" description="Charge relay system" evidence="5">
    <location>
        <position position="194"/>
    </location>
</feature>
<evidence type="ECO:0000256" key="1">
    <source>
        <dbReference type="ARBA" id="ARBA00011073"/>
    </source>
</evidence>
<dbReference type="AlphaFoldDB" id="A0A2T4UGX3"/>
<feature type="domain" description="Peptidase S8/S53" evidence="7">
    <location>
        <begin position="144"/>
        <end position="431"/>
    </location>
</feature>
<accession>A0A2T4UGX3</accession>
<dbReference type="Gene3D" id="3.40.50.200">
    <property type="entry name" value="Peptidase S8/S53 domain"/>
    <property type="match status" value="1"/>
</dbReference>
<keyword evidence="4 5" id="KW-0720">Serine protease</keyword>
<dbReference type="Proteomes" id="UP000240739">
    <property type="component" value="Unassembled WGS sequence"/>
</dbReference>
<feature type="active site" description="Charge relay system" evidence="5">
    <location>
        <position position="153"/>
    </location>
</feature>
<dbReference type="EMBL" id="PYYB01000001">
    <property type="protein sequence ID" value="PTL58459.1"/>
    <property type="molecule type" value="Genomic_DNA"/>
</dbReference>
<dbReference type="InterPro" id="IPR036852">
    <property type="entry name" value="Peptidase_S8/S53_dom_sf"/>
</dbReference>
<feature type="chain" id="PRO_5015703767" description="Peptidase S8/S53 domain-containing protein" evidence="6">
    <location>
        <begin position="37"/>
        <end position="452"/>
    </location>
</feature>
<proteinExistence type="inferred from homology"/>
<feature type="active site" description="Charge relay system" evidence="5">
    <location>
        <position position="380"/>
    </location>
</feature>
<evidence type="ECO:0000256" key="5">
    <source>
        <dbReference type="PROSITE-ProRule" id="PRU01240"/>
    </source>
</evidence>
<dbReference type="RefSeq" id="WP_107566897.1">
    <property type="nucleotide sequence ID" value="NZ_PYYB01000001.1"/>
</dbReference>
<evidence type="ECO:0000256" key="2">
    <source>
        <dbReference type="ARBA" id="ARBA00022670"/>
    </source>
</evidence>
<dbReference type="PANTHER" id="PTHR43806:SF11">
    <property type="entry name" value="CEREVISIN-RELATED"/>
    <property type="match status" value="1"/>
</dbReference>
<dbReference type="InterPro" id="IPR050131">
    <property type="entry name" value="Peptidase_S8_subtilisin-like"/>
</dbReference>
<dbReference type="OrthoDB" id="9813435at2"/>
<keyword evidence="3 5" id="KW-0378">Hydrolase</keyword>
<evidence type="ECO:0000313" key="9">
    <source>
        <dbReference type="Proteomes" id="UP000240739"/>
    </source>
</evidence>
<dbReference type="Pfam" id="PF00082">
    <property type="entry name" value="Peptidase_S8"/>
    <property type="match status" value="1"/>
</dbReference>
<dbReference type="PROSITE" id="PS51892">
    <property type="entry name" value="SUBTILASE"/>
    <property type="match status" value="1"/>
</dbReference>
<dbReference type="SUPFAM" id="SSF52743">
    <property type="entry name" value="Subtilisin-like"/>
    <property type="match status" value="1"/>
</dbReference>
<evidence type="ECO:0000259" key="7">
    <source>
        <dbReference type="Pfam" id="PF00082"/>
    </source>
</evidence>
<reference evidence="8 9" key="1">
    <citation type="submission" date="2018-03" db="EMBL/GenBank/DDBJ databases">
        <title>Aquarubrobacter algicola gen. nov., sp. nov., a novel actinobacterium isolated from shallow eutrophic lake during the end of cyanobacterial harmful algal blooms.</title>
        <authorList>
            <person name="Chun S.J."/>
        </authorList>
    </citation>
    <scope>NUCLEOTIDE SEQUENCE [LARGE SCALE GENOMIC DNA]</scope>
    <source>
        <strain evidence="8 9">Seoho-28</strain>
    </source>
</reference>
<dbReference type="InterPro" id="IPR000209">
    <property type="entry name" value="Peptidase_S8/S53_dom"/>
</dbReference>
<comment type="caution">
    <text evidence="8">The sequence shown here is derived from an EMBL/GenBank/DDBJ whole genome shotgun (WGS) entry which is preliminary data.</text>
</comment>
<organism evidence="8 9">
    <name type="scientific">Paraconexibacter algicola</name>
    <dbReference type="NCBI Taxonomy" id="2133960"/>
    <lineage>
        <taxon>Bacteria</taxon>
        <taxon>Bacillati</taxon>
        <taxon>Actinomycetota</taxon>
        <taxon>Thermoleophilia</taxon>
        <taxon>Solirubrobacterales</taxon>
        <taxon>Paraconexibacteraceae</taxon>
        <taxon>Paraconexibacter</taxon>
    </lineage>
</organism>
<dbReference type="PRINTS" id="PR00723">
    <property type="entry name" value="SUBTILISIN"/>
</dbReference>
<keyword evidence="2 5" id="KW-0645">Protease</keyword>
<protein>
    <recommendedName>
        <fullName evidence="7">Peptidase S8/S53 domain-containing protein</fullName>
    </recommendedName>
</protein>
<name>A0A2T4UGX3_9ACTN</name>